<dbReference type="InterPro" id="IPR013103">
    <property type="entry name" value="RVT_2"/>
</dbReference>
<sequence length="409" mass="46629">NTNDDVAFEVKETEFKGKKPDYEVHVSLSSKFKDFFDNNINEVNAAGTSVPAVGQISTNNTNIFSAAGPSNTTVSPTHGKSSYVDTSQYLDYPNMLELKDITYSDNEEDVGTKADFTNLETTITASPIPATKVHKNHPVTQIIGDLSSATQTRSMTRVVKDQGGLSQINNYDFHTCMFACFLSQEEPIRVHQALKDLSWIKAMQEELHQFKMQKKERINYEEVFAPVARIETIRLFLAYASFMGFMVYQMDVESAVMYETINEEAYVYQPPGFENHDYHDKIYVDDIIFRYTNKDLCKAFEKLMKDKFQISSMGKLTFFLGLQVKQKPDRIFISQDKYVAEILRKFGLRDRKSASNPIDTQKPLLKDSDGEDVNVHTYRSMTTICLAMHSMNTIVIVISILDKIPKTMP</sequence>
<gene>
    <name evidence="2" type="ORF">Tci_248172</name>
</gene>
<reference evidence="2" key="1">
    <citation type="journal article" date="2019" name="Sci. Rep.">
        <title>Draft genome of Tanacetum cinerariifolium, the natural source of mosquito coil.</title>
        <authorList>
            <person name="Yamashiro T."/>
            <person name="Shiraishi A."/>
            <person name="Satake H."/>
            <person name="Nakayama K."/>
        </authorList>
    </citation>
    <scope>NUCLEOTIDE SEQUENCE</scope>
</reference>
<protein>
    <recommendedName>
        <fullName evidence="1">Reverse transcriptase Ty1/copia-type domain-containing protein</fullName>
    </recommendedName>
</protein>
<dbReference type="EMBL" id="BKCJ010072744">
    <property type="protein sequence ID" value="GEW76196.1"/>
    <property type="molecule type" value="Genomic_DNA"/>
</dbReference>
<name>A0A699GY45_TANCI</name>
<proteinExistence type="predicted"/>
<accession>A0A699GY45</accession>
<organism evidence="2">
    <name type="scientific">Tanacetum cinerariifolium</name>
    <name type="common">Dalmatian daisy</name>
    <name type="synonym">Chrysanthemum cinerariifolium</name>
    <dbReference type="NCBI Taxonomy" id="118510"/>
    <lineage>
        <taxon>Eukaryota</taxon>
        <taxon>Viridiplantae</taxon>
        <taxon>Streptophyta</taxon>
        <taxon>Embryophyta</taxon>
        <taxon>Tracheophyta</taxon>
        <taxon>Spermatophyta</taxon>
        <taxon>Magnoliopsida</taxon>
        <taxon>eudicotyledons</taxon>
        <taxon>Gunneridae</taxon>
        <taxon>Pentapetalae</taxon>
        <taxon>asterids</taxon>
        <taxon>campanulids</taxon>
        <taxon>Asterales</taxon>
        <taxon>Asteraceae</taxon>
        <taxon>Asteroideae</taxon>
        <taxon>Anthemideae</taxon>
        <taxon>Anthemidinae</taxon>
        <taxon>Tanacetum</taxon>
    </lineage>
</organism>
<comment type="caution">
    <text evidence="2">The sequence shown here is derived from an EMBL/GenBank/DDBJ whole genome shotgun (WGS) entry which is preliminary data.</text>
</comment>
<dbReference type="AlphaFoldDB" id="A0A699GY45"/>
<feature type="domain" description="Reverse transcriptase Ty1/copia-type" evidence="1">
    <location>
        <begin position="216"/>
        <end position="283"/>
    </location>
</feature>
<evidence type="ECO:0000259" key="1">
    <source>
        <dbReference type="Pfam" id="PF07727"/>
    </source>
</evidence>
<dbReference type="Pfam" id="PF07727">
    <property type="entry name" value="RVT_2"/>
    <property type="match status" value="1"/>
</dbReference>
<evidence type="ECO:0000313" key="2">
    <source>
        <dbReference type="EMBL" id="GEW76196.1"/>
    </source>
</evidence>
<feature type="non-terminal residue" evidence="2">
    <location>
        <position position="1"/>
    </location>
</feature>